<name>A0A6L9SBG3_9ACTN</name>
<reference evidence="7 8" key="1">
    <citation type="submission" date="2020-02" db="EMBL/GenBank/DDBJ databases">
        <authorList>
            <person name="Li X.-J."/>
            <person name="Han X.-M."/>
        </authorList>
    </citation>
    <scope>NUCLEOTIDE SEQUENCE [LARGE SCALE GENOMIC DNA]</scope>
    <source>
        <strain evidence="7 8">CCTCC AB 2017055</strain>
    </source>
</reference>
<dbReference type="InterPro" id="IPR001764">
    <property type="entry name" value="Glyco_hydro_3_N"/>
</dbReference>
<dbReference type="GO" id="GO:0009254">
    <property type="term" value="P:peptidoglycan turnover"/>
    <property type="evidence" value="ECO:0007669"/>
    <property type="project" value="TreeGrafter"/>
</dbReference>
<evidence type="ECO:0000256" key="2">
    <source>
        <dbReference type="ARBA" id="ARBA00005336"/>
    </source>
</evidence>
<evidence type="ECO:0000313" key="8">
    <source>
        <dbReference type="Proteomes" id="UP000475214"/>
    </source>
</evidence>
<comment type="similarity">
    <text evidence="2">Belongs to the glycosyl hydrolase 3 family.</text>
</comment>
<dbReference type="PANTHER" id="PTHR30480:SF13">
    <property type="entry name" value="BETA-HEXOSAMINIDASE"/>
    <property type="match status" value="1"/>
</dbReference>
<keyword evidence="5" id="KW-0326">Glycosidase</keyword>
<evidence type="ECO:0000256" key="3">
    <source>
        <dbReference type="ARBA" id="ARBA00012663"/>
    </source>
</evidence>
<feature type="domain" description="Glycoside hydrolase family 3 N-terminal" evidence="6">
    <location>
        <begin position="8"/>
        <end position="351"/>
    </location>
</feature>
<dbReference type="InterPro" id="IPR017853">
    <property type="entry name" value="GH"/>
</dbReference>
<evidence type="ECO:0000256" key="4">
    <source>
        <dbReference type="ARBA" id="ARBA00022801"/>
    </source>
</evidence>
<dbReference type="InterPro" id="IPR036962">
    <property type="entry name" value="Glyco_hydro_3_N_sf"/>
</dbReference>
<dbReference type="SUPFAM" id="SSF51445">
    <property type="entry name" value="(Trans)glycosidases"/>
    <property type="match status" value="1"/>
</dbReference>
<dbReference type="GO" id="GO:0005975">
    <property type="term" value="P:carbohydrate metabolic process"/>
    <property type="evidence" value="ECO:0007669"/>
    <property type="project" value="InterPro"/>
</dbReference>
<gene>
    <name evidence="7" type="ORF">G1H10_21250</name>
</gene>
<comment type="catalytic activity">
    <reaction evidence="1">
        <text>Hydrolysis of terminal non-reducing N-acetyl-D-hexosamine residues in N-acetyl-beta-D-hexosaminides.</text>
        <dbReference type="EC" id="3.2.1.52"/>
    </reaction>
</comment>
<dbReference type="Gene3D" id="3.20.20.300">
    <property type="entry name" value="Glycoside hydrolase, family 3, N-terminal domain"/>
    <property type="match status" value="1"/>
</dbReference>
<dbReference type="InterPro" id="IPR050226">
    <property type="entry name" value="NagZ_Beta-hexosaminidase"/>
</dbReference>
<keyword evidence="8" id="KW-1185">Reference proteome</keyword>
<evidence type="ECO:0000313" key="7">
    <source>
        <dbReference type="EMBL" id="NEE02695.1"/>
    </source>
</evidence>
<dbReference type="PANTHER" id="PTHR30480">
    <property type="entry name" value="BETA-HEXOSAMINIDASE-RELATED"/>
    <property type="match status" value="1"/>
</dbReference>
<dbReference type="RefSeq" id="WP_163741494.1">
    <property type="nucleotide sequence ID" value="NZ_JAAGOA010000016.1"/>
</dbReference>
<evidence type="ECO:0000256" key="1">
    <source>
        <dbReference type="ARBA" id="ARBA00001231"/>
    </source>
</evidence>
<dbReference type="Pfam" id="PF00933">
    <property type="entry name" value="Glyco_hydro_3"/>
    <property type="match status" value="1"/>
</dbReference>
<accession>A0A6L9SBG3</accession>
<dbReference type="GO" id="GO:0004563">
    <property type="term" value="F:beta-N-acetylhexosaminidase activity"/>
    <property type="evidence" value="ECO:0007669"/>
    <property type="project" value="UniProtKB-EC"/>
</dbReference>
<protein>
    <recommendedName>
        <fullName evidence="3">beta-N-acetylhexosaminidase</fullName>
        <ecNumber evidence="3">3.2.1.52</ecNumber>
    </recommendedName>
</protein>
<dbReference type="EC" id="3.2.1.52" evidence="3"/>
<dbReference type="AlphaFoldDB" id="A0A6L9SBG3"/>
<organism evidence="7 8">
    <name type="scientific">Phytoactinopolyspora halotolerans</name>
    <dbReference type="NCBI Taxonomy" id="1981512"/>
    <lineage>
        <taxon>Bacteria</taxon>
        <taxon>Bacillati</taxon>
        <taxon>Actinomycetota</taxon>
        <taxon>Actinomycetes</taxon>
        <taxon>Jiangellales</taxon>
        <taxon>Jiangellaceae</taxon>
        <taxon>Phytoactinopolyspora</taxon>
    </lineage>
</organism>
<comment type="caution">
    <text evidence="7">The sequence shown here is derived from an EMBL/GenBank/DDBJ whole genome shotgun (WGS) entry which is preliminary data.</text>
</comment>
<proteinExistence type="inferred from homology"/>
<dbReference type="Proteomes" id="UP000475214">
    <property type="component" value="Unassembled WGS sequence"/>
</dbReference>
<evidence type="ECO:0000259" key="6">
    <source>
        <dbReference type="Pfam" id="PF00933"/>
    </source>
</evidence>
<keyword evidence="4" id="KW-0378">Hydrolase</keyword>
<evidence type="ECO:0000256" key="5">
    <source>
        <dbReference type="ARBA" id="ARBA00023295"/>
    </source>
</evidence>
<dbReference type="EMBL" id="JAAGOA010000016">
    <property type="protein sequence ID" value="NEE02695.1"/>
    <property type="molecule type" value="Genomic_DNA"/>
</dbReference>
<sequence length="389" mass="41758">MMQLPTMTLDEKIAQLFVLRVYGATADATDEESVRRNQQAYGVDNAAELVAEYQPGGVVLFRNAGNIRNPAQIAKLSNGIQQAAMDRPATDPVPLLIGADQEGGKVARLSPPATWLPSARALAGLGPHAAEEGATLFAREMRAMGIIQDYAPVADVNINPENPVIGDRSFGTNPETVCTFVKAQIQGFHQGGVAATVKHFPGHGDTTADTHTSRAVITHSRSQWREIDLPPFEVAINADVDAIMTGHLVFPALDPSESIATTSRPIITDILRGELGFDGVVITDGLEMSAARIAYNDEETPLRALQAGVDQLLLPTEGSFAAAAKTIRRAVEDGDLSEDRIDQSIERIVRLKRRYGLFDNPLVDAGHVGHTVGSRDHLEIARRLANAAA</sequence>